<feature type="region of interest" description="Disordered" evidence="10">
    <location>
        <begin position="1"/>
        <end position="119"/>
    </location>
</feature>
<dbReference type="STRING" id="97359.A0A550CCY0"/>
<feature type="compositionally biased region" description="Polar residues" evidence="10">
    <location>
        <begin position="85"/>
        <end position="94"/>
    </location>
</feature>
<keyword evidence="5" id="KW-0863">Zinc-finger</keyword>
<evidence type="ECO:0000256" key="10">
    <source>
        <dbReference type="SAM" id="MobiDB-lite"/>
    </source>
</evidence>
<evidence type="ECO:0000313" key="13">
    <source>
        <dbReference type="EMBL" id="TRM62670.1"/>
    </source>
</evidence>
<feature type="compositionally biased region" description="Low complexity" evidence="10">
    <location>
        <begin position="282"/>
        <end position="298"/>
    </location>
</feature>
<keyword evidence="9" id="KW-0012">Acyltransferase</keyword>
<comment type="caution">
    <text evidence="13">The sequence shown here is derived from an EMBL/GenBank/DDBJ whole genome shotgun (WGS) entry which is preliminary data.</text>
</comment>
<evidence type="ECO:0000256" key="6">
    <source>
        <dbReference type="ARBA" id="ARBA00022833"/>
    </source>
</evidence>
<dbReference type="GO" id="GO:0008270">
    <property type="term" value="F:zinc ion binding"/>
    <property type="evidence" value="ECO:0007669"/>
    <property type="project" value="UniProtKB-KW"/>
</dbReference>
<evidence type="ECO:0000256" key="1">
    <source>
        <dbReference type="ARBA" id="ARBA00004123"/>
    </source>
</evidence>
<dbReference type="OrthoDB" id="428854at2759"/>
<evidence type="ECO:0000256" key="9">
    <source>
        <dbReference type="ARBA" id="ARBA00023315"/>
    </source>
</evidence>
<keyword evidence="3 13" id="KW-0808">Transferase</keyword>
<evidence type="ECO:0000256" key="4">
    <source>
        <dbReference type="ARBA" id="ARBA00022723"/>
    </source>
</evidence>
<feature type="compositionally biased region" description="Low complexity" evidence="10">
    <location>
        <begin position="63"/>
        <end position="84"/>
    </location>
</feature>
<dbReference type="Pfam" id="PF13878">
    <property type="entry name" value="zf-C2H2_3"/>
    <property type="match status" value="1"/>
</dbReference>
<organism evidence="13 14">
    <name type="scientific">Schizophyllum amplum</name>
    <dbReference type="NCBI Taxonomy" id="97359"/>
    <lineage>
        <taxon>Eukaryota</taxon>
        <taxon>Fungi</taxon>
        <taxon>Dikarya</taxon>
        <taxon>Basidiomycota</taxon>
        <taxon>Agaricomycotina</taxon>
        <taxon>Agaricomycetes</taxon>
        <taxon>Agaricomycetidae</taxon>
        <taxon>Agaricales</taxon>
        <taxon>Schizophyllaceae</taxon>
        <taxon>Schizophyllum</taxon>
    </lineage>
</organism>
<evidence type="ECO:0000259" key="12">
    <source>
        <dbReference type="Pfam" id="PF13880"/>
    </source>
</evidence>
<dbReference type="PANTHER" id="PTHR45884:SF2">
    <property type="entry name" value="N-ACETYLTRANSFERASE ECO"/>
    <property type="match status" value="1"/>
</dbReference>
<dbReference type="Proteomes" id="UP000320762">
    <property type="component" value="Unassembled WGS sequence"/>
</dbReference>
<comment type="subcellular location">
    <subcellularLocation>
        <location evidence="1">Nucleus</location>
    </subcellularLocation>
</comment>
<name>A0A550CCY0_9AGAR</name>
<protein>
    <submittedName>
        <fullName evidence="13">ESCO1/2 acetyl-transferase-domain-containing protein</fullName>
    </submittedName>
</protein>
<feature type="domain" description="N-acetyltransferase ESCO zinc-finger" evidence="11">
    <location>
        <begin position="126"/>
        <end position="163"/>
    </location>
</feature>
<proteinExistence type="inferred from homology"/>
<dbReference type="Pfam" id="PF13880">
    <property type="entry name" value="Acetyltransf_13"/>
    <property type="match status" value="1"/>
</dbReference>
<keyword evidence="4" id="KW-0479">Metal-binding</keyword>
<dbReference type="InterPro" id="IPR028005">
    <property type="entry name" value="AcTrfase_ESCO_Znf_dom"/>
</dbReference>
<sequence length="388" mass="41465">MASTIKRTYSSRNKTRPLTFSSPLQSDLASSPPAAGRKRPLQARSSTEDNILDSPSTKRPRTTSDASSSDSTTLSSSKPSTLRTAPSTSSQNEKSVLFQRKPTKMKSKSGKGKSASASAQQKTLTQLHFVLDQSVMRTCALCGLSYTKAAPEDETLHRAHCARVRKGMEWGREEEREREKAGVVEVEGGAAWNTAKGKVRGRIICFRADVGGKIGSKLATLLDTISLALSSPPLTKEILNASKVYLFLQGPAVAGGREKIAGCVIAQRIETAMAIATPEEVSASSPNSTTSGPSTPPTATMVAVDTSTGLFCHPAQLSTPMGIPRLFVPSSHRRMGVASRLLDAACRTFIYGCELDPRKEEVAFTQPTGDGAALMRGWGGGKVRIYEE</sequence>
<dbReference type="GO" id="GO:0000785">
    <property type="term" value="C:chromatin"/>
    <property type="evidence" value="ECO:0007669"/>
    <property type="project" value="TreeGrafter"/>
</dbReference>
<feature type="compositionally biased region" description="Polar residues" evidence="10">
    <location>
        <begin position="43"/>
        <end position="57"/>
    </location>
</feature>
<dbReference type="InterPro" id="IPR028009">
    <property type="entry name" value="ESCO_Acetyltransf_dom"/>
</dbReference>
<evidence type="ECO:0000256" key="3">
    <source>
        <dbReference type="ARBA" id="ARBA00022679"/>
    </source>
</evidence>
<dbReference type="EMBL" id="VDMD01000012">
    <property type="protein sequence ID" value="TRM62670.1"/>
    <property type="molecule type" value="Genomic_DNA"/>
</dbReference>
<feature type="compositionally biased region" description="Basic residues" evidence="10">
    <location>
        <begin position="101"/>
        <end position="111"/>
    </location>
</feature>
<evidence type="ECO:0000256" key="2">
    <source>
        <dbReference type="ARBA" id="ARBA00005816"/>
    </source>
</evidence>
<evidence type="ECO:0000256" key="7">
    <source>
        <dbReference type="ARBA" id="ARBA00023242"/>
    </source>
</evidence>
<feature type="domain" description="N-acetyltransferase ESCO acetyl-transferase" evidence="12">
    <location>
        <begin position="321"/>
        <end position="382"/>
    </location>
</feature>
<dbReference type="GO" id="GO:0005634">
    <property type="term" value="C:nucleus"/>
    <property type="evidence" value="ECO:0007669"/>
    <property type="project" value="UniProtKB-SubCell"/>
</dbReference>
<accession>A0A550CCY0</accession>
<evidence type="ECO:0000259" key="11">
    <source>
        <dbReference type="Pfam" id="PF13878"/>
    </source>
</evidence>
<dbReference type="GO" id="GO:0007064">
    <property type="term" value="P:mitotic sister chromatid cohesion"/>
    <property type="evidence" value="ECO:0007669"/>
    <property type="project" value="TreeGrafter"/>
</dbReference>
<comment type="similarity">
    <text evidence="2">Belongs to the acetyltransferase family. ECO subfamily.</text>
</comment>
<keyword evidence="8" id="KW-0131">Cell cycle</keyword>
<dbReference type="PANTHER" id="PTHR45884">
    <property type="entry name" value="N-ACETYLTRANSFERASE ECO"/>
    <property type="match status" value="1"/>
</dbReference>
<evidence type="ECO:0000256" key="8">
    <source>
        <dbReference type="ARBA" id="ARBA00023306"/>
    </source>
</evidence>
<feature type="compositionally biased region" description="Polar residues" evidence="10">
    <location>
        <begin position="1"/>
        <end position="29"/>
    </location>
</feature>
<keyword evidence="14" id="KW-1185">Reference proteome</keyword>
<reference evidence="13 14" key="1">
    <citation type="journal article" date="2019" name="New Phytol.">
        <title>Comparative genomics reveals unique wood-decay strategies and fruiting body development in the Schizophyllaceae.</title>
        <authorList>
            <person name="Almasi E."/>
            <person name="Sahu N."/>
            <person name="Krizsan K."/>
            <person name="Balint B."/>
            <person name="Kovacs G.M."/>
            <person name="Kiss B."/>
            <person name="Cseklye J."/>
            <person name="Drula E."/>
            <person name="Henrissat B."/>
            <person name="Nagy I."/>
            <person name="Chovatia M."/>
            <person name="Adam C."/>
            <person name="LaButti K."/>
            <person name="Lipzen A."/>
            <person name="Riley R."/>
            <person name="Grigoriev I.V."/>
            <person name="Nagy L.G."/>
        </authorList>
    </citation>
    <scope>NUCLEOTIDE SEQUENCE [LARGE SCALE GENOMIC DNA]</scope>
    <source>
        <strain evidence="13 14">NL-1724</strain>
    </source>
</reference>
<keyword evidence="6" id="KW-0862">Zinc</keyword>
<dbReference type="AlphaFoldDB" id="A0A550CCY0"/>
<evidence type="ECO:0000313" key="14">
    <source>
        <dbReference type="Proteomes" id="UP000320762"/>
    </source>
</evidence>
<dbReference type="GO" id="GO:0061733">
    <property type="term" value="F:protein-lysine-acetyltransferase activity"/>
    <property type="evidence" value="ECO:0007669"/>
    <property type="project" value="TreeGrafter"/>
</dbReference>
<gene>
    <name evidence="13" type="ORF">BD626DRAFT_548513</name>
</gene>
<feature type="region of interest" description="Disordered" evidence="10">
    <location>
        <begin position="279"/>
        <end position="298"/>
    </location>
</feature>
<keyword evidence="7" id="KW-0539">Nucleus</keyword>
<evidence type="ECO:0000256" key="5">
    <source>
        <dbReference type="ARBA" id="ARBA00022771"/>
    </source>
</evidence>